<dbReference type="AlphaFoldDB" id="A0A7S4JZB6"/>
<sequence length="268" mass="29411">MPGQSAPRPRDSILTGRSLESAAAREVNNERNHRLLYTPLLEKVGALNKSDRGEDYRAENEIFEKASTSLMYAATGGVVVGLAAFLSIRYIPTLLVNMIGGETKAHALKQKEAATGGLQKGGMFLIEASFGFWAGWRGYHTAADQIGAGGAYEEISKIPLVRGRSSISDGICKDWVDLTYSTVPPEFWHNMSHGEEDCKLKDYQAWKAIRSFADNCVKRSAYEDALRRERGLDGGIPVAIPDPGVPERYRPVPLTKADAEVLLEDAPR</sequence>
<dbReference type="EMBL" id="HBKQ01053072">
    <property type="protein sequence ID" value="CAE2279025.1"/>
    <property type="molecule type" value="Transcribed_RNA"/>
</dbReference>
<name>A0A7S4JZB6_9STRA</name>
<organism evidence="3">
    <name type="scientific">Odontella aurita</name>
    <dbReference type="NCBI Taxonomy" id="265563"/>
    <lineage>
        <taxon>Eukaryota</taxon>
        <taxon>Sar</taxon>
        <taxon>Stramenopiles</taxon>
        <taxon>Ochrophyta</taxon>
        <taxon>Bacillariophyta</taxon>
        <taxon>Mediophyceae</taxon>
        <taxon>Biddulphiophycidae</taxon>
        <taxon>Eupodiscales</taxon>
        <taxon>Odontellaceae</taxon>
        <taxon>Odontella</taxon>
    </lineage>
</organism>
<keyword evidence="2" id="KW-0812">Transmembrane</keyword>
<reference evidence="3" key="1">
    <citation type="submission" date="2021-01" db="EMBL/GenBank/DDBJ databases">
        <authorList>
            <person name="Corre E."/>
            <person name="Pelletier E."/>
            <person name="Niang G."/>
            <person name="Scheremetjew M."/>
            <person name="Finn R."/>
            <person name="Kale V."/>
            <person name="Holt S."/>
            <person name="Cochrane G."/>
            <person name="Meng A."/>
            <person name="Brown T."/>
            <person name="Cohen L."/>
        </authorList>
    </citation>
    <scope>NUCLEOTIDE SEQUENCE</scope>
    <source>
        <strain evidence="3">Isolate 1302-5</strain>
    </source>
</reference>
<keyword evidence="2" id="KW-0472">Membrane</keyword>
<feature type="region of interest" description="Disordered" evidence="1">
    <location>
        <begin position="1"/>
        <end position="25"/>
    </location>
</feature>
<protein>
    <submittedName>
        <fullName evidence="3">Uncharacterized protein</fullName>
    </submittedName>
</protein>
<keyword evidence="2" id="KW-1133">Transmembrane helix</keyword>
<proteinExistence type="predicted"/>
<evidence type="ECO:0000256" key="1">
    <source>
        <dbReference type="SAM" id="MobiDB-lite"/>
    </source>
</evidence>
<gene>
    <name evidence="3" type="ORF">OAUR00152_LOCUS36532</name>
</gene>
<accession>A0A7S4JZB6</accession>
<feature type="transmembrane region" description="Helical" evidence="2">
    <location>
        <begin position="70"/>
        <end position="88"/>
    </location>
</feature>
<evidence type="ECO:0000313" key="3">
    <source>
        <dbReference type="EMBL" id="CAE2279025.1"/>
    </source>
</evidence>
<evidence type="ECO:0000256" key="2">
    <source>
        <dbReference type="SAM" id="Phobius"/>
    </source>
</evidence>